<dbReference type="RefSeq" id="WP_173409910.1">
    <property type="nucleotide sequence ID" value="NZ_CP054160.3"/>
</dbReference>
<evidence type="ECO:0000313" key="8">
    <source>
        <dbReference type="Proteomes" id="UP000503464"/>
    </source>
</evidence>
<dbReference type="Pfam" id="PF00419">
    <property type="entry name" value="Fimbrial"/>
    <property type="match status" value="1"/>
</dbReference>
<proteinExistence type="inferred from homology"/>
<sequence length="176" mass="18298">MKTIPSAALAISLGLFSAYSMAIDGTIEFIGDINSNTCAVSVNDGNGGTTVNMGSVQVSSLKKANDIAGGASFVLSIVQDDKCDLTGKTGSVRFTTMSGTAGDKQQYLALKSVDGVAKNVAIRIMDENDNVMDIGSDTTQKYDLTKPIRFTANYIATGEAVAGKADAKAGFIISYK</sequence>
<dbReference type="AlphaFoldDB" id="A0AAE7EKX6"/>
<evidence type="ECO:0000259" key="6">
    <source>
        <dbReference type="Pfam" id="PF00419"/>
    </source>
</evidence>
<evidence type="ECO:0000313" key="7">
    <source>
        <dbReference type="EMBL" id="QKJ60777.1"/>
    </source>
</evidence>
<evidence type="ECO:0000256" key="1">
    <source>
        <dbReference type="ARBA" id="ARBA00004561"/>
    </source>
</evidence>
<dbReference type="InterPro" id="IPR050263">
    <property type="entry name" value="Bact_Fimbrial_Adh_Pro"/>
</dbReference>
<dbReference type="InterPro" id="IPR036937">
    <property type="entry name" value="Adhesion_dom_fimbrial_sf"/>
</dbReference>
<dbReference type="InterPro" id="IPR000259">
    <property type="entry name" value="Adhesion_dom_fimbrial"/>
</dbReference>
<gene>
    <name evidence="7" type="ORF">G9399_23960</name>
</gene>
<feature type="chain" id="PRO_5042174649" evidence="5">
    <location>
        <begin position="23"/>
        <end position="176"/>
    </location>
</feature>
<comment type="similarity">
    <text evidence="2">Belongs to the fimbrial protein family.</text>
</comment>
<evidence type="ECO:0000256" key="3">
    <source>
        <dbReference type="ARBA" id="ARBA00022729"/>
    </source>
</evidence>
<dbReference type="Gene3D" id="2.60.40.1090">
    <property type="entry name" value="Fimbrial-type adhesion domain"/>
    <property type="match status" value="1"/>
</dbReference>
<keyword evidence="3 5" id="KW-0732">Signal</keyword>
<organism evidence="7 8">
    <name type="scientific">Serratia fonticola</name>
    <dbReference type="NCBI Taxonomy" id="47917"/>
    <lineage>
        <taxon>Bacteria</taxon>
        <taxon>Pseudomonadati</taxon>
        <taxon>Pseudomonadota</taxon>
        <taxon>Gammaproteobacteria</taxon>
        <taxon>Enterobacterales</taxon>
        <taxon>Yersiniaceae</taxon>
        <taxon>Serratia</taxon>
    </lineage>
</organism>
<feature type="signal peptide" evidence="5">
    <location>
        <begin position="1"/>
        <end position="22"/>
    </location>
</feature>
<dbReference type="PANTHER" id="PTHR33420">
    <property type="entry name" value="FIMBRIAL SUBUNIT ELFA-RELATED"/>
    <property type="match status" value="1"/>
</dbReference>
<evidence type="ECO:0000256" key="2">
    <source>
        <dbReference type="ARBA" id="ARBA00006671"/>
    </source>
</evidence>
<dbReference type="GO" id="GO:0009289">
    <property type="term" value="C:pilus"/>
    <property type="evidence" value="ECO:0007669"/>
    <property type="project" value="UniProtKB-SubCell"/>
</dbReference>
<comment type="subcellular location">
    <subcellularLocation>
        <location evidence="1">Fimbrium</location>
    </subcellularLocation>
</comment>
<dbReference type="Proteomes" id="UP000503464">
    <property type="component" value="Chromosome"/>
</dbReference>
<reference evidence="8" key="1">
    <citation type="submission" date="2020-03" db="EMBL/GenBank/DDBJ databases">
        <title>Genome sequences of seven Enterobacteriaceae strains isolated from Canadian wastewater treatment facilities.</title>
        <authorList>
            <person name="Huang H."/>
            <person name="Chmara J.T."/>
            <person name="Duceppe M.-O."/>
        </authorList>
    </citation>
    <scope>NUCLEOTIDE SEQUENCE [LARGE SCALE GENOMIC DNA]</scope>
    <source>
        <strain evidence="8">Biosolid 3</strain>
    </source>
</reference>
<dbReference type="SUPFAM" id="SSF49401">
    <property type="entry name" value="Bacterial adhesins"/>
    <property type="match status" value="1"/>
</dbReference>
<evidence type="ECO:0000256" key="4">
    <source>
        <dbReference type="ARBA" id="ARBA00023263"/>
    </source>
</evidence>
<dbReference type="InterPro" id="IPR008966">
    <property type="entry name" value="Adhesion_dom_sf"/>
</dbReference>
<feature type="domain" description="Fimbrial-type adhesion" evidence="6">
    <location>
        <begin position="28"/>
        <end position="176"/>
    </location>
</feature>
<keyword evidence="4" id="KW-0281">Fimbrium</keyword>
<dbReference type="GO" id="GO:0043709">
    <property type="term" value="P:cell adhesion involved in single-species biofilm formation"/>
    <property type="evidence" value="ECO:0007669"/>
    <property type="project" value="TreeGrafter"/>
</dbReference>
<evidence type="ECO:0000256" key="5">
    <source>
        <dbReference type="SAM" id="SignalP"/>
    </source>
</evidence>
<dbReference type="PANTHER" id="PTHR33420:SF3">
    <property type="entry name" value="FIMBRIAL SUBUNIT ELFA"/>
    <property type="match status" value="1"/>
</dbReference>
<accession>A0AAE7EKX6</accession>
<name>A0AAE7EKX6_SERFO</name>
<protein>
    <submittedName>
        <fullName evidence="7">Type 1 fimbrial protein</fullName>
    </submittedName>
</protein>
<dbReference type="EMBL" id="CP054160">
    <property type="protein sequence ID" value="QKJ60777.1"/>
    <property type="molecule type" value="Genomic_DNA"/>
</dbReference>